<protein>
    <submittedName>
        <fullName evidence="1">Uncharacterized protein</fullName>
    </submittedName>
</protein>
<proteinExistence type="predicted"/>
<evidence type="ECO:0000313" key="1">
    <source>
        <dbReference type="EMBL" id="JAH86742.1"/>
    </source>
</evidence>
<reference evidence="1" key="1">
    <citation type="submission" date="2014-11" db="EMBL/GenBank/DDBJ databases">
        <authorList>
            <person name="Amaro Gonzalez C."/>
        </authorList>
    </citation>
    <scope>NUCLEOTIDE SEQUENCE</scope>
</reference>
<sequence length="31" mass="3382">MHCENLIAAAVTFAIICVRVEANNKIDSCMT</sequence>
<reference evidence="1" key="2">
    <citation type="journal article" date="2015" name="Fish Shellfish Immunol.">
        <title>Early steps in the European eel (Anguilla anguilla)-Vibrio vulnificus interaction in the gills: Role of the RtxA13 toxin.</title>
        <authorList>
            <person name="Callol A."/>
            <person name="Pajuelo D."/>
            <person name="Ebbesson L."/>
            <person name="Teles M."/>
            <person name="MacKenzie S."/>
            <person name="Amaro C."/>
        </authorList>
    </citation>
    <scope>NUCLEOTIDE SEQUENCE</scope>
</reference>
<name>A0A0E9W8S9_ANGAN</name>
<dbReference type="AlphaFoldDB" id="A0A0E9W8S9"/>
<dbReference type="EMBL" id="GBXM01021835">
    <property type="protein sequence ID" value="JAH86742.1"/>
    <property type="molecule type" value="Transcribed_RNA"/>
</dbReference>
<organism evidence="1">
    <name type="scientific">Anguilla anguilla</name>
    <name type="common">European freshwater eel</name>
    <name type="synonym">Muraena anguilla</name>
    <dbReference type="NCBI Taxonomy" id="7936"/>
    <lineage>
        <taxon>Eukaryota</taxon>
        <taxon>Metazoa</taxon>
        <taxon>Chordata</taxon>
        <taxon>Craniata</taxon>
        <taxon>Vertebrata</taxon>
        <taxon>Euteleostomi</taxon>
        <taxon>Actinopterygii</taxon>
        <taxon>Neopterygii</taxon>
        <taxon>Teleostei</taxon>
        <taxon>Anguilliformes</taxon>
        <taxon>Anguillidae</taxon>
        <taxon>Anguilla</taxon>
    </lineage>
</organism>
<accession>A0A0E9W8S9</accession>